<evidence type="ECO:0000256" key="1">
    <source>
        <dbReference type="ARBA" id="ARBA00022598"/>
    </source>
</evidence>
<name>A0A1G2AUT3_9BACT</name>
<dbReference type="SUPFAM" id="SSF51735">
    <property type="entry name" value="NAD(P)-binding Rossmann-fold domains"/>
    <property type="match status" value="1"/>
</dbReference>
<dbReference type="InterPro" id="IPR005811">
    <property type="entry name" value="SUCC_ACL_C"/>
</dbReference>
<protein>
    <recommendedName>
        <fullName evidence="4">CoA-binding domain-containing protein</fullName>
    </recommendedName>
</protein>
<accession>A0A1G2AUT3</accession>
<dbReference type="InterPro" id="IPR036291">
    <property type="entry name" value="NAD(P)-bd_dom_sf"/>
</dbReference>
<evidence type="ECO:0000313" key="6">
    <source>
        <dbReference type="Proteomes" id="UP000177165"/>
    </source>
</evidence>
<dbReference type="PIRSF" id="PIRSF001553">
    <property type="entry name" value="SucCS_alpha"/>
    <property type="match status" value="1"/>
</dbReference>
<dbReference type="PRINTS" id="PR01798">
    <property type="entry name" value="SCOASYNTHASE"/>
</dbReference>
<dbReference type="Proteomes" id="UP000177165">
    <property type="component" value="Unassembled WGS sequence"/>
</dbReference>
<evidence type="ECO:0000259" key="4">
    <source>
        <dbReference type="SMART" id="SM00881"/>
    </source>
</evidence>
<dbReference type="PANTHER" id="PTHR11117:SF2">
    <property type="entry name" value="SUCCINATE--COA LIGASE [ADP_GDP-FORMING] SUBUNIT ALPHA, MITOCHONDRIAL"/>
    <property type="match status" value="1"/>
</dbReference>
<dbReference type="GO" id="GO:0009361">
    <property type="term" value="C:succinate-CoA ligase complex (ADP-forming)"/>
    <property type="evidence" value="ECO:0007669"/>
    <property type="project" value="TreeGrafter"/>
</dbReference>
<dbReference type="AlphaFoldDB" id="A0A1G2AUT3"/>
<dbReference type="STRING" id="1798540.A3B74_01745"/>
<gene>
    <name evidence="5" type="ORF">A3B74_01745</name>
</gene>
<dbReference type="Pfam" id="PF00549">
    <property type="entry name" value="Ligase_CoA"/>
    <property type="match status" value="1"/>
</dbReference>
<dbReference type="Pfam" id="PF02629">
    <property type="entry name" value="CoA_binding"/>
    <property type="match status" value="1"/>
</dbReference>
<dbReference type="SMART" id="SM00881">
    <property type="entry name" value="CoA_binding"/>
    <property type="match status" value="1"/>
</dbReference>
<sequence>MSILIDEHTKLLIQGITGKEGQRALKAASNYHTEVLCGVTPGKGGLDVEGVPVYDTVAEAVENHPALNATAIYVPPFAAKDAVLEAIDSNIALINIMTERIPIQDTSYYLAAARERGTRIVGPSSLGMISTGKARIGVAGGDKPNEIYMKGNVGVISRSGGMTNEISWQLRKNTFGITTAIHIGGDLLMGTSYADALRLFEEDTATEGIVIFGEMGGRYEFDIVELLKQGGCTKPIAIFIGGKFGKHLPEGMTIGHAGAIIEKGSGSVEEKEKALRSVGVLVAANYEDLPKLIASKLLTNIIS</sequence>
<dbReference type="InterPro" id="IPR003781">
    <property type="entry name" value="CoA-bd"/>
</dbReference>
<proteinExistence type="predicted"/>
<feature type="domain" description="CoA-binding" evidence="4">
    <location>
        <begin position="4"/>
        <end position="101"/>
    </location>
</feature>
<dbReference type="PANTHER" id="PTHR11117">
    <property type="entry name" value="SUCCINYL-COA LIGASE SUBUNIT ALPHA"/>
    <property type="match status" value="1"/>
</dbReference>
<dbReference type="SUPFAM" id="SSF52210">
    <property type="entry name" value="Succinyl-CoA synthetase domains"/>
    <property type="match status" value="1"/>
</dbReference>
<dbReference type="InterPro" id="IPR016102">
    <property type="entry name" value="Succinyl-CoA_synth-like"/>
</dbReference>
<dbReference type="GO" id="GO:0004776">
    <property type="term" value="F:succinate-CoA ligase (GDP-forming) activity"/>
    <property type="evidence" value="ECO:0007669"/>
    <property type="project" value="TreeGrafter"/>
</dbReference>
<feature type="active site" description="Tele-phosphohistidine intermediate" evidence="3">
    <location>
        <position position="256"/>
    </location>
</feature>
<evidence type="ECO:0000256" key="2">
    <source>
        <dbReference type="ARBA" id="ARBA00022741"/>
    </source>
</evidence>
<dbReference type="Gene3D" id="3.40.50.720">
    <property type="entry name" value="NAD(P)-binding Rossmann-like Domain"/>
    <property type="match status" value="1"/>
</dbReference>
<evidence type="ECO:0000256" key="3">
    <source>
        <dbReference type="PIRSR" id="PIRSR001553-1"/>
    </source>
</evidence>
<dbReference type="InterPro" id="IPR005810">
    <property type="entry name" value="CoA_lig_alpha"/>
</dbReference>
<dbReference type="Gene3D" id="3.40.50.261">
    <property type="entry name" value="Succinyl-CoA synthetase domains"/>
    <property type="match status" value="1"/>
</dbReference>
<dbReference type="GO" id="GO:0004775">
    <property type="term" value="F:succinate-CoA ligase (ADP-forming) activity"/>
    <property type="evidence" value="ECO:0007669"/>
    <property type="project" value="TreeGrafter"/>
</dbReference>
<organism evidence="5 6">
    <name type="scientific">Candidatus Kerfeldbacteria bacterium RIFCSPHIGHO2_02_FULL_42_14</name>
    <dbReference type="NCBI Taxonomy" id="1798540"/>
    <lineage>
        <taxon>Bacteria</taxon>
        <taxon>Candidatus Kerfeldiibacteriota</taxon>
    </lineage>
</organism>
<evidence type="ECO:0000313" key="5">
    <source>
        <dbReference type="EMBL" id="OGY79770.1"/>
    </source>
</evidence>
<dbReference type="GO" id="GO:0006099">
    <property type="term" value="P:tricarboxylic acid cycle"/>
    <property type="evidence" value="ECO:0007669"/>
    <property type="project" value="TreeGrafter"/>
</dbReference>
<dbReference type="GO" id="GO:0000166">
    <property type="term" value="F:nucleotide binding"/>
    <property type="evidence" value="ECO:0007669"/>
    <property type="project" value="UniProtKB-KW"/>
</dbReference>
<keyword evidence="2" id="KW-0547">Nucleotide-binding</keyword>
<comment type="caution">
    <text evidence="5">The sequence shown here is derived from an EMBL/GenBank/DDBJ whole genome shotgun (WGS) entry which is preliminary data.</text>
</comment>
<dbReference type="EMBL" id="MHKB01000007">
    <property type="protein sequence ID" value="OGY79770.1"/>
    <property type="molecule type" value="Genomic_DNA"/>
</dbReference>
<reference evidence="5 6" key="1">
    <citation type="journal article" date="2016" name="Nat. Commun.">
        <title>Thousands of microbial genomes shed light on interconnected biogeochemical processes in an aquifer system.</title>
        <authorList>
            <person name="Anantharaman K."/>
            <person name="Brown C.T."/>
            <person name="Hug L.A."/>
            <person name="Sharon I."/>
            <person name="Castelle C.J."/>
            <person name="Probst A.J."/>
            <person name="Thomas B.C."/>
            <person name="Singh A."/>
            <person name="Wilkins M.J."/>
            <person name="Karaoz U."/>
            <person name="Brodie E.L."/>
            <person name="Williams K.H."/>
            <person name="Hubbard S.S."/>
            <person name="Banfield J.F."/>
        </authorList>
    </citation>
    <scope>NUCLEOTIDE SEQUENCE [LARGE SCALE GENOMIC DNA]</scope>
</reference>
<keyword evidence="1" id="KW-0436">Ligase</keyword>